<dbReference type="PANTHER" id="PTHR24559:SF444">
    <property type="entry name" value="REVERSE TRANSCRIPTASE DOMAIN-CONTAINING PROTEIN"/>
    <property type="match status" value="1"/>
</dbReference>
<accession>A0ABQ7W7S8</accession>
<gene>
    <name evidence="9" type="ORF">KY290_008196</name>
</gene>
<name>A0ABQ7W7S8_SOLTU</name>
<evidence type="ECO:0000313" key="10">
    <source>
        <dbReference type="Proteomes" id="UP000826656"/>
    </source>
</evidence>
<keyword evidence="10" id="KW-1185">Reference proteome</keyword>
<dbReference type="Gene3D" id="3.10.20.370">
    <property type="match status" value="1"/>
</dbReference>
<evidence type="ECO:0000256" key="1">
    <source>
        <dbReference type="ARBA" id="ARBA00022679"/>
    </source>
</evidence>
<dbReference type="EMBL" id="JAIVGD010000003">
    <property type="protein sequence ID" value="KAH0776785.1"/>
    <property type="molecule type" value="Genomic_DNA"/>
</dbReference>
<evidence type="ECO:0000256" key="5">
    <source>
        <dbReference type="ARBA" id="ARBA00022801"/>
    </source>
</evidence>
<dbReference type="InterPro" id="IPR043502">
    <property type="entry name" value="DNA/RNA_pol_sf"/>
</dbReference>
<keyword evidence="1" id="KW-0808">Transferase</keyword>
<dbReference type="InterPro" id="IPR000477">
    <property type="entry name" value="RT_dom"/>
</dbReference>
<organism evidence="9 10">
    <name type="scientific">Solanum tuberosum</name>
    <name type="common">Potato</name>
    <dbReference type="NCBI Taxonomy" id="4113"/>
    <lineage>
        <taxon>Eukaryota</taxon>
        <taxon>Viridiplantae</taxon>
        <taxon>Streptophyta</taxon>
        <taxon>Embryophyta</taxon>
        <taxon>Tracheophyta</taxon>
        <taxon>Spermatophyta</taxon>
        <taxon>Magnoliopsida</taxon>
        <taxon>eudicotyledons</taxon>
        <taxon>Gunneridae</taxon>
        <taxon>Pentapetalae</taxon>
        <taxon>asterids</taxon>
        <taxon>lamiids</taxon>
        <taxon>Solanales</taxon>
        <taxon>Solanaceae</taxon>
        <taxon>Solanoideae</taxon>
        <taxon>Solaneae</taxon>
        <taxon>Solanum</taxon>
    </lineage>
</organism>
<evidence type="ECO:0000313" key="9">
    <source>
        <dbReference type="EMBL" id="KAH0776785.1"/>
    </source>
</evidence>
<keyword evidence="3" id="KW-0540">Nuclease</keyword>
<dbReference type="Proteomes" id="UP000826656">
    <property type="component" value="Unassembled WGS sequence"/>
</dbReference>
<dbReference type="Pfam" id="PF00078">
    <property type="entry name" value="RVT_1"/>
    <property type="match status" value="1"/>
</dbReference>
<dbReference type="InterPro" id="IPR053134">
    <property type="entry name" value="RNA-dir_DNA_polymerase"/>
</dbReference>
<sequence length="637" mass="71480">MVADMRSRMSLFVIGLPRLSKKESKAAMLIGGMGIARLMIHGMNPGSKRVMQTGLLSNISRRDMLHHLLVHMHKGPKGSMAQGGSKPLACAKCGRNHSGTCRKAPLVASNVVRTVILFENVPRTSRAQFSSVAPPDRAAPRGATFGTGGGSNRLYAITSCQEQEDSPDVVTDPGASLSFVTLYVAMNFNVLPEKLCEPFSVSIPVDDLPGVPPEREIGFGIDLFLDTHPISILPYRMAPAELKELKEKLKDLLDKGFIRPSVSPWGAPVLFARKKDGSLRMCIDYRQLNKGATCFSKIDLKSGYHQLRLRECDIPKTTFRTRYGHYEFLVMFFGLTNATATFMDLMNRVFKPYLNMFVIVFIDDILIYSRNEEDHAIHLRTVLQTLRDRELYAKFSKLQNWPRPTSPTDIRSFLGIEKDVDYCPALTLPEGTQGFVVYCDASRVGLGCVLMQNGKGIAYASRQLKVHEKNYPTHDLELVAVVFALKISRHFLYGAHVDVFTNHKSLQYVFTQKELNLRQRRLSMDSTAHVEEEKRELAKDVHRLARLGVRLMDSTEGGVVVMNGAESSLVSEANVYKQKVLAFEQGGDGVLRYQGRLRVPRVDELQERIMEEAHSSRYSIHSGSIKLYHDLREVLVG</sequence>
<evidence type="ECO:0000259" key="7">
    <source>
        <dbReference type="Pfam" id="PF00078"/>
    </source>
</evidence>
<proteinExistence type="predicted"/>
<reference evidence="9 10" key="1">
    <citation type="journal article" date="2021" name="bioRxiv">
        <title>Chromosome-scale and haplotype-resolved genome assembly of a tetraploid potato cultivar.</title>
        <authorList>
            <person name="Sun H."/>
            <person name="Jiao W.-B."/>
            <person name="Krause K."/>
            <person name="Campoy J.A."/>
            <person name="Goel M."/>
            <person name="Folz-Donahue K."/>
            <person name="Kukat C."/>
            <person name="Huettel B."/>
            <person name="Schneeberger K."/>
        </authorList>
    </citation>
    <scope>NUCLEOTIDE SEQUENCE [LARGE SCALE GENOMIC DNA]</scope>
    <source>
        <strain evidence="9">SolTubOtavaFocal</strain>
        <tissue evidence="9">Leaves</tissue>
    </source>
</reference>
<dbReference type="Gene3D" id="3.10.10.10">
    <property type="entry name" value="HIV Type 1 Reverse Transcriptase, subunit A, domain 1"/>
    <property type="match status" value="2"/>
</dbReference>
<dbReference type="SUPFAM" id="SSF56672">
    <property type="entry name" value="DNA/RNA polymerases"/>
    <property type="match status" value="1"/>
</dbReference>
<keyword evidence="2" id="KW-0548">Nucleotidyltransferase</keyword>
<dbReference type="CDD" id="cd01647">
    <property type="entry name" value="RT_LTR"/>
    <property type="match status" value="1"/>
</dbReference>
<dbReference type="CDD" id="cd09274">
    <property type="entry name" value="RNase_HI_RT_Ty3"/>
    <property type="match status" value="1"/>
</dbReference>
<evidence type="ECO:0000256" key="2">
    <source>
        <dbReference type="ARBA" id="ARBA00022695"/>
    </source>
</evidence>
<keyword evidence="5" id="KW-0378">Hydrolase</keyword>
<dbReference type="Pfam" id="PF17917">
    <property type="entry name" value="RT_RNaseH"/>
    <property type="match status" value="1"/>
</dbReference>
<evidence type="ECO:0000256" key="4">
    <source>
        <dbReference type="ARBA" id="ARBA00022759"/>
    </source>
</evidence>
<feature type="domain" description="Reverse transcriptase" evidence="7">
    <location>
        <begin position="280"/>
        <end position="402"/>
    </location>
</feature>
<dbReference type="PANTHER" id="PTHR24559">
    <property type="entry name" value="TRANSPOSON TY3-I GAG-POL POLYPROTEIN"/>
    <property type="match status" value="1"/>
</dbReference>
<evidence type="ECO:0000256" key="3">
    <source>
        <dbReference type="ARBA" id="ARBA00022722"/>
    </source>
</evidence>
<dbReference type="Gene3D" id="3.30.70.270">
    <property type="match status" value="1"/>
</dbReference>
<feature type="domain" description="Reverse transcriptase RNase H-like" evidence="8">
    <location>
        <begin position="433"/>
        <end position="523"/>
    </location>
</feature>
<keyword evidence="4" id="KW-0255">Endonuclease</keyword>
<protein>
    <submittedName>
        <fullName evidence="9">Uncharacterized protein</fullName>
    </submittedName>
</protein>
<dbReference type="InterPro" id="IPR041373">
    <property type="entry name" value="RT_RNaseH"/>
</dbReference>
<keyword evidence="6" id="KW-0695">RNA-directed DNA polymerase</keyword>
<evidence type="ECO:0000256" key="6">
    <source>
        <dbReference type="ARBA" id="ARBA00022918"/>
    </source>
</evidence>
<dbReference type="InterPro" id="IPR043128">
    <property type="entry name" value="Rev_trsase/Diguanyl_cyclase"/>
</dbReference>
<evidence type="ECO:0000259" key="8">
    <source>
        <dbReference type="Pfam" id="PF17917"/>
    </source>
</evidence>
<comment type="caution">
    <text evidence="9">The sequence shown here is derived from an EMBL/GenBank/DDBJ whole genome shotgun (WGS) entry which is preliminary data.</text>
</comment>